<keyword evidence="6" id="KW-0460">Magnesium</keyword>
<evidence type="ECO:0000256" key="2">
    <source>
        <dbReference type="ARBA" id="ARBA00022722"/>
    </source>
</evidence>
<comment type="caution">
    <text evidence="9">The sequence shown here is derived from an EMBL/GenBank/DDBJ whole genome shotgun (WGS) entry which is preliminary data.</text>
</comment>
<proteinExistence type="predicted"/>
<keyword evidence="4" id="KW-0255">Endonuclease</keyword>
<evidence type="ECO:0000259" key="8">
    <source>
        <dbReference type="Pfam" id="PF10150"/>
    </source>
</evidence>
<keyword evidence="10" id="KW-1185">Reference proteome</keyword>
<gene>
    <name evidence="9" type="ORF">ACFSC0_20000</name>
</gene>
<keyword evidence="3" id="KW-0479">Metal-binding</keyword>
<evidence type="ECO:0000256" key="4">
    <source>
        <dbReference type="ARBA" id="ARBA00022759"/>
    </source>
</evidence>
<comment type="cofactor">
    <cofactor evidence="1">
        <name>Mg(2+)</name>
        <dbReference type="ChEBI" id="CHEBI:18420"/>
    </cofactor>
</comment>
<dbReference type="RefSeq" id="WP_377281723.1">
    <property type="nucleotide sequence ID" value="NZ_JBHRSI010000004.1"/>
</dbReference>
<organism evidence="9 10">
    <name type="scientific">Phenylobacterium terrae</name>
    <dbReference type="NCBI Taxonomy" id="2665495"/>
    <lineage>
        <taxon>Bacteria</taxon>
        <taxon>Pseudomonadati</taxon>
        <taxon>Pseudomonadota</taxon>
        <taxon>Alphaproteobacteria</taxon>
        <taxon>Caulobacterales</taxon>
        <taxon>Caulobacteraceae</taxon>
        <taxon>Phenylobacterium</taxon>
    </lineage>
</organism>
<keyword evidence="5" id="KW-0378">Hydrolase</keyword>
<evidence type="ECO:0000256" key="6">
    <source>
        <dbReference type="ARBA" id="ARBA00022842"/>
    </source>
</evidence>
<dbReference type="EMBL" id="JBHUEY010000012">
    <property type="protein sequence ID" value="MFD1785686.1"/>
    <property type="molecule type" value="Genomic_DNA"/>
</dbReference>
<reference evidence="10" key="1">
    <citation type="journal article" date="2019" name="Int. J. Syst. Evol. Microbiol.">
        <title>The Global Catalogue of Microorganisms (GCM) 10K type strain sequencing project: providing services to taxonomists for standard genome sequencing and annotation.</title>
        <authorList>
            <consortium name="The Broad Institute Genomics Platform"/>
            <consortium name="The Broad Institute Genome Sequencing Center for Infectious Disease"/>
            <person name="Wu L."/>
            <person name="Ma J."/>
        </authorList>
    </citation>
    <scope>NUCLEOTIDE SEQUENCE [LARGE SCALE GENOMIC DNA]</scope>
    <source>
        <strain evidence="10">DFY28</strain>
    </source>
</reference>
<feature type="domain" description="RNA-binding protein AU-1/Ribonuclease E/G" evidence="8">
    <location>
        <begin position="149"/>
        <end position="256"/>
    </location>
</feature>
<accession>A0ABW4N6P2</accession>
<keyword evidence="2" id="KW-0540">Nuclease</keyword>
<dbReference type="Pfam" id="PF10150">
    <property type="entry name" value="RNase_E_G"/>
    <property type="match status" value="1"/>
</dbReference>
<evidence type="ECO:0000313" key="9">
    <source>
        <dbReference type="EMBL" id="MFD1785686.1"/>
    </source>
</evidence>
<dbReference type="InterPro" id="IPR019307">
    <property type="entry name" value="RNA-bd_AU-1/RNase_E/G"/>
</dbReference>
<evidence type="ECO:0000256" key="7">
    <source>
        <dbReference type="ARBA" id="ARBA00022884"/>
    </source>
</evidence>
<dbReference type="PANTHER" id="PTHR30001">
    <property type="entry name" value="RIBONUCLEASE"/>
    <property type="match status" value="1"/>
</dbReference>
<evidence type="ECO:0000256" key="5">
    <source>
        <dbReference type="ARBA" id="ARBA00022801"/>
    </source>
</evidence>
<keyword evidence="7" id="KW-0694">RNA-binding</keyword>
<dbReference type="Proteomes" id="UP001597237">
    <property type="component" value="Unassembled WGS sequence"/>
</dbReference>
<evidence type="ECO:0000313" key="10">
    <source>
        <dbReference type="Proteomes" id="UP001597237"/>
    </source>
</evidence>
<dbReference type="InterPro" id="IPR004659">
    <property type="entry name" value="RNase_E/G"/>
</dbReference>
<evidence type="ECO:0000256" key="1">
    <source>
        <dbReference type="ARBA" id="ARBA00001946"/>
    </source>
</evidence>
<protein>
    <submittedName>
        <fullName evidence="9">Ribonuclease E/G</fullName>
    </submittedName>
</protein>
<name>A0ABW4N6P2_9CAUL</name>
<sequence length="346" mass="36258">MSERRLYLDKGVGEQRGVVTLDGRPERLLIARDSDPLELRLGARHRARVRKVEPQLGAAFLELAGGAEAMLDFKPDARPVQGASIEVEIRAEPRRGKLALARAVGPAEGAPQMLAPPPGLKAQLAAFAPGVKVTEGPSAREVADEAEAEALAVIHPLPGGGSLSIEPTRALTAVDIDVGERQGQETKRVARQANLAALAAAARLLRLKGLGGIVVFDLVGRGHDGAALTEAARAAFRPDNPGVAIGPISRFGTLELLIPRRTAPIAETLCGEGGRPTVRTLAQRLIRQAEREAAADPGGRLILACAPAVAEAAGPLVEALTARIGARVELVSDAALREDDLRVSLR</sequence>
<evidence type="ECO:0000256" key="3">
    <source>
        <dbReference type="ARBA" id="ARBA00022723"/>
    </source>
</evidence>
<dbReference type="PANTHER" id="PTHR30001:SF1">
    <property type="entry name" value="RIBONUCLEASE E_G-LIKE PROTEIN, CHLOROPLASTIC"/>
    <property type="match status" value="1"/>
</dbReference>